<reference evidence="1" key="1">
    <citation type="submission" date="2021-10" db="EMBL/GenBank/DDBJ databases">
        <title>Melipona bicolor Genome sequencing and assembly.</title>
        <authorList>
            <person name="Araujo N.S."/>
            <person name="Arias M.C."/>
        </authorList>
    </citation>
    <scope>NUCLEOTIDE SEQUENCE</scope>
    <source>
        <strain evidence="1">USP_2M_L1-L4_2017</strain>
        <tissue evidence="1">Whole body</tissue>
    </source>
</reference>
<evidence type="ECO:0000313" key="1">
    <source>
        <dbReference type="EMBL" id="KAK1126114.1"/>
    </source>
</evidence>
<accession>A0AA40KMW2</accession>
<gene>
    <name evidence="1" type="ORF">K0M31_004755</name>
</gene>
<proteinExistence type="predicted"/>
<dbReference type="EMBL" id="JAHYIQ010000014">
    <property type="protein sequence ID" value="KAK1126114.1"/>
    <property type="molecule type" value="Genomic_DNA"/>
</dbReference>
<evidence type="ECO:0000313" key="2">
    <source>
        <dbReference type="Proteomes" id="UP001177670"/>
    </source>
</evidence>
<comment type="caution">
    <text evidence="1">The sequence shown here is derived from an EMBL/GenBank/DDBJ whole genome shotgun (WGS) entry which is preliminary data.</text>
</comment>
<dbReference type="AlphaFoldDB" id="A0AA40KMW2"/>
<sequence>MKHLFYPEPVSGAAPKVPPTAKITVFSLPARKATAMLCQAQAHPLPIFRYASGERAREEASRLFLGSVQPVGSSPPRLPPRSKFDGLANVQGQGLTLLCEAQASPSPLYR</sequence>
<name>A0AA40KMW2_9HYME</name>
<protein>
    <submittedName>
        <fullName evidence="1">Uncharacterized protein</fullName>
    </submittedName>
</protein>
<keyword evidence="2" id="KW-1185">Reference proteome</keyword>
<dbReference type="Proteomes" id="UP001177670">
    <property type="component" value="Unassembled WGS sequence"/>
</dbReference>
<organism evidence="1 2">
    <name type="scientific">Melipona bicolor</name>
    <dbReference type="NCBI Taxonomy" id="60889"/>
    <lineage>
        <taxon>Eukaryota</taxon>
        <taxon>Metazoa</taxon>
        <taxon>Ecdysozoa</taxon>
        <taxon>Arthropoda</taxon>
        <taxon>Hexapoda</taxon>
        <taxon>Insecta</taxon>
        <taxon>Pterygota</taxon>
        <taxon>Neoptera</taxon>
        <taxon>Endopterygota</taxon>
        <taxon>Hymenoptera</taxon>
        <taxon>Apocrita</taxon>
        <taxon>Aculeata</taxon>
        <taxon>Apoidea</taxon>
        <taxon>Anthophila</taxon>
        <taxon>Apidae</taxon>
        <taxon>Melipona</taxon>
    </lineage>
</organism>